<keyword evidence="4" id="KW-1185">Reference proteome</keyword>
<feature type="transmembrane region" description="Helical" evidence="2">
    <location>
        <begin position="250"/>
        <end position="274"/>
    </location>
</feature>
<dbReference type="RefSeq" id="XP_024711033.1">
    <property type="nucleotide sequence ID" value="XM_024853982.1"/>
</dbReference>
<dbReference type="OrthoDB" id="5086500at2759"/>
<organism evidence="3 4">
    <name type="scientific">Aspergillus steynii IBT 23096</name>
    <dbReference type="NCBI Taxonomy" id="1392250"/>
    <lineage>
        <taxon>Eukaryota</taxon>
        <taxon>Fungi</taxon>
        <taxon>Dikarya</taxon>
        <taxon>Ascomycota</taxon>
        <taxon>Pezizomycotina</taxon>
        <taxon>Eurotiomycetes</taxon>
        <taxon>Eurotiomycetidae</taxon>
        <taxon>Eurotiales</taxon>
        <taxon>Aspergillaceae</taxon>
        <taxon>Aspergillus</taxon>
        <taxon>Aspergillus subgen. Circumdati</taxon>
    </lineage>
</organism>
<evidence type="ECO:0000313" key="4">
    <source>
        <dbReference type="Proteomes" id="UP000234275"/>
    </source>
</evidence>
<keyword evidence="2" id="KW-0472">Membrane</keyword>
<dbReference type="VEuPathDB" id="FungiDB:P170DRAFT_48916"/>
<feature type="region of interest" description="Disordered" evidence="1">
    <location>
        <begin position="20"/>
        <end position="40"/>
    </location>
</feature>
<proteinExistence type="predicted"/>
<dbReference type="GeneID" id="36561683"/>
<dbReference type="Proteomes" id="UP000234275">
    <property type="component" value="Unassembled WGS sequence"/>
</dbReference>
<dbReference type="PANTHER" id="PTHR34414:SF1">
    <property type="entry name" value="SUBTILISIN-LIKE SERINE PROTEASE"/>
    <property type="match status" value="1"/>
</dbReference>
<dbReference type="STRING" id="1392250.A0A2I2GS75"/>
<evidence type="ECO:0008006" key="5">
    <source>
        <dbReference type="Google" id="ProtNLM"/>
    </source>
</evidence>
<dbReference type="Pfam" id="PF20246">
    <property type="entry name" value="DUF6601"/>
    <property type="match status" value="1"/>
</dbReference>
<dbReference type="InterPro" id="IPR046536">
    <property type="entry name" value="DUF6601"/>
</dbReference>
<sequence length="344" mass="38921">MDPPFPAQSELCQTLCLSSDSGSIQRSPKPTSSQSTTATDVKSYLPNLPRVALHDPMIGDFLESDLVTPTLDKLAPHLWLVAKQDSSHISTLTHQIVRGRQIIVSEDPGLHLVWIEDRVFVKPVPKYLLSHAFWKYYLTSNDSPIPQPQRTHLTKAALGFLRSYSHLIRHKSDHRLAVDDKHLLVPAKIPFSDFTRFIVAFEHVPDSDVSPRYAYGELRLSRLNFWTKIFLRRFTYQKVHGQYAAYFARFYAPILFAFGVFSVMLSAMQVALAVQQLITSGPSWQDFARVSRGFSIFAIFVVVLVIIGLAGVAIALSSREIVFALRDLYRRHSARKGRKGISPE</sequence>
<reference evidence="3 4" key="1">
    <citation type="submission" date="2016-12" db="EMBL/GenBank/DDBJ databases">
        <title>The genomes of Aspergillus section Nigri reveals drivers in fungal speciation.</title>
        <authorList>
            <consortium name="DOE Joint Genome Institute"/>
            <person name="Vesth T.C."/>
            <person name="Nybo J."/>
            <person name="Theobald S."/>
            <person name="Brandl J."/>
            <person name="Frisvad J.C."/>
            <person name="Nielsen K.F."/>
            <person name="Lyhne E.K."/>
            <person name="Kogle M.E."/>
            <person name="Kuo A."/>
            <person name="Riley R."/>
            <person name="Clum A."/>
            <person name="Nolan M."/>
            <person name="Lipzen A."/>
            <person name="Salamov A."/>
            <person name="Henrissat B."/>
            <person name="Wiebenga A."/>
            <person name="De Vries R.P."/>
            <person name="Grigoriev I.V."/>
            <person name="Mortensen U.H."/>
            <person name="Andersen M.R."/>
            <person name="Baker S.E."/>
        </authorList>
    </citation>
    <scope>NUCLEOTIDE SEQUENCE [LARGE SCALE GENOMIC DNA]</scope>
    <source>
        <strain evidence="3 4">IBT 23096</strain>
    </source>
</reference>
<dbReference type="AlphaFoldDB" id="A0A2I2GS75"/>
<name>A0A2I2GS75_9EURO</name>
<accession>A0A2I2GS75</accession>
<evidence type="ECO:0000256" key="1">
    <source>
        <dbReference type="SAM" id="MobiDB-lite"/>
    </source>
</evidence>
<evidence type="ECO:0000313" key="3">
    <source>
        <dbReference type="EMBL" id="PLB55731.1"/>
    </source>
</evidence>
<feature type="transmembrane region" description="Helical" evidence="2">
    <location>
        <begin position="294"/>
        <end position="316"/>
    </location>
</feature>
<evidence type="ECO:0000256" key="2">
    <source>
        <dbReference type="SAM" id="Phobius"/>
    </source>
</evidence>
<keyword evidence="2" id="KW-0812">Transmembrane</keyword>
<comment type="caution">
    <text evidence="3">The sequence shown here is derived from an EMBL/GenBank/DDBJ whole genome shotgun (WGS) entry which is preliminary data.</text>
</comment>
<keyword evidence="2" id="KW-1133">Transmembrane helix</keyword>
<gene>
    <name evidence="3" type="ORF">P170DRAFT_48916</name>
</gene>
<dbReference type="EMBL" id="MSFO01000001">
    <property type="protein sequence ID" value="PLB55731.1"/>
    <property type="molecule type" value="Genomic_DNA"/>
</dbReference>
<protein>
    <recommendedName>
        <fullName evidence="5">Subtilisin-like serine protease</fullName>
    </recommendedName>
</protein>
<dbReference type="PANTHER" id="PTHR34414">
    <property type="entry name" value="HET DOMAIN-CONTAINING PROTEIN-RELATED"/>
    <property type="match status" value="1"/>
</dbReference>